<dbReference type="eggNOG" id="COG1609">
    <property type="taxonomic scope" value="Bacteria"/>
</dbReference>
<sequence length="92" mass="9873">MTGLVCGNDRMAMGAYDAIREQGLRVREDVAVIGIDDQELIADQVHPALTTVALPFEEMGQVAVSHLLDLMEGEAVPAETLLPGQIVRRSSA</sequence>
<dbReference type="PANTHER" id="PTHR30146">
    <property type="entry name" value="LACI-RELATED TRANSCRIPTIONAL REPRESSOR"/>
    <property type="match status" value="1"/>
</dbReference>
<reference evidence="6 7" key="1">
    <citation type="submission" date="2012-07" db="EMBL/GenBank/DDBJ databases">
        <authorList>
            <person name="Durkin A.S."/>
            <person name="McCorrison J."/>
            <person name="Torralba M."/>
            <person name="Gillis M."/>
            <person name="Methe B."/>
            <person name="Sutton G."/>
            <person name="Nelson K.E."/>
        </authorList>
    </citation>
    <scope>NUCLEOTIDE SEQUENCE [LARGE SCALE GENOMIC DNA]</scope>
    <source>
        <strain evidence="7">ATCC 12104 / DSM 43013 / CCUG 2238 / JCM 8349 / NCTC 10301 / Howell 279</strain>
    </source>
</reference>
<evidence type="ECO:0000313" key="6">
    <source>
        <dbReference type="EMBL" id="EJN86145.1"/>
    </source>
</evidence>
<dbReference type="InterPro" id="IPR028082">
    <property type="entry name" value="Peripla_BP_I"/>
</dbReference>
<proteinExistence type="predicted"/>
<dbReference type="Pfam" id="PF13377">
    <property type="entry name" value="Peripla_BP_3"/>
    <property type="match status" value="1"/>
</dbReference>
<evidence type="ECO:0000256" key="1">
    <source>
        <dbReference type="ARBA" id="ARBA00022491"/>
    </source>
</evidence>
<evidence type="ECO:0000259" key="5">
    <source>
        <dbReference type="Pfam" id="PF13377"/>
    </source>
</evidence>
<dbReference type="AlphaFoldDB" id="J2ZU42"/>
<dbReference type="Gene3D" id="3.40.50.2300">
    <property type="match status" value="1"/>
</dbReference>
<dbReference type="PANTHER" id="PTHR30146:SF148">
    <property type="entry name" value="HTH-TYPE TRANSCRIPTIONAL REPRESSOR PURR-RELATED"/>
    <property type="match status" value="1"/>
</dbReference>
<dbReference type="GO" id="GO:0003700">
    <property type="term" value="F:DNA-binding transcription factor activity"/>
    <property type="evidence" value="ECO:0007669"/>
    <property type="project" value="TreeGrafter"/>
</dbReference>
<organism evidence="6 7">
    <name type="scientific">Actinomyces naeslundii (strain ATCC 12104 / DSM 43013 / CCUG 2238 / JCM 8349 / NCTC 10301 / Howell 279)</name>
    <dbReference type="NCBI Taxonomy" id="1115803"/>
    <lineage>
        <taxon>Bacteria</taxon>
        <taxon>Bacillati</taxon>
        <taxon>Actinomycetota</taxon>
        <taxon>Actinomycetes</taxon>
        <taxon>Actinomycetales</taxon>
        <taxon>Actinomycetaceae</taxon>
        <taxon>Actinomyces</taxon>
    </lineage>
</organism>
<gene>
    <name evidence="6" type="ORF">HMPREF1129_2886</name>
</gene>
<evidence type="ECO:0000256" key="4">
    <source>
        <dbReference type="ARBA" id="ARBA00023163"/>
    </source>
</evidence>
<dbReference type="GO" id="GO:0000976">
    <property type="term" value="F:transcription cis-regulatory region binding"/>
    <property type="evidence" value="ECO:0007669"/>
    <property type="project" value="TreeGrafter"/>
</dbReference>
<keyword evidence="2" id="KW-0805">Transcription regulation</keyword>
<dbReference type="PATRIC" id="fig|1115803.3.peg.149"/>
<dbReference type="InterPro" id="IPR046335">
    <property type="entry name" value="LacI/GalR-like_sensor"/>
</dbReference>
<feature type="domain" description="Transcriptional regulator LacI/GalR-like sensor" evidence="5">
    <location>
        <begin position="2"/>
        <end position="91"/>
    </location>
</feature>
<keyword evidence="4" id="KW-0804">Transcription</keyword>
<evidence type="ECO:0000256" key="3">
    <source>
        <dbReference type="ARBA" id="ARBA00023125"/>
    </source>
</evidence>
<dbReference type="EMBL" id="ALJK01000016">
    <property type="protein sequence ID" value="EJN86145.1"/>
    <property type="molecule type" value="Genomic_DNA"/>
</dbReference>
<name>J2ZU42_ACTNH</name>
<evidence type="ECO:0000256" key="2">
    <source>
        <dbReference type="ARBA" id="ARBA00023015"/>
    </source>
</evidence>
<keyword evidence="3" id="KW-0238">DNA-binding</keyword>
<accession>J2ZU42</accession>
<protein>
    <submittedName>
        <fullName evidence="6">Putative LacI transcriptional repressor</fullName>
    </submittedName>
</protein>
<evidence type="ECO:0000313" key="7">
    <source>
        <dbReference type="Proteomes" id="UP000007814"/>
    </source>
</evidence>
<comment type="caution">
    <text evidence="6">The sequence shown here is derived from an EMBL/GenBank/DDBJ whole genome shotgun (WGS) entry which is preliminary data.</text>
</comment>
<dbReference type="Proteomes" id="UP000007814">
    <property type="component" value="Unassembled WGS sequence"/>
</dbReference>
<dbReference type="SUPFAM" id="SSF53822">
    <property type="entry name" value="Periplasmic binding protein-like I"/>
    <property type="match status" value="1"/>
</dbReference>
<keyword evidence="1" id="KW-0678">Repressor</keyword>